<protein>
    <submittedName>
        <fullName evidence="1">Uncharacterized protein</fullName>
    </submittedName>
</protein>
<proteinExistence type="predicted"/>
<name>A0A8S5RG40_9VIRU</name>
<dbReference type="EMBL" id="BK059102">
    <property type="protein sequence ID" value="DAE30098.1"/>
    <property type="molecule type" value="Genomic_DNA"/>
</dbReference>
<sequence length="74" mass="8169">MTVNIGKSIYDGISIVQFNELLKIASDSVPFGIYAIERKGVAIMLRKGYKSKPALRKAVKEYMDGGYTVHCNGL</sequence>
<accession>A0A8S5RG40</accession>
<evidence type="ECO:0000313" key="1">
    <source>
        <dbReference type="EMBL" id="DAE30098.1"/>
    </source>
</evidence>
<organism evidence="1">
    <name type="scientific">virus sp. ctQmo6</name>
    <dbReference type="NCBI Taxonomy" id="2827990"/>
    <lineage>
        <taxon>Viruses</taxon>
    </lineage>
</organism>
<reference evidence="1" key="1">
    <citation type="journal article" date="2021" name="Proc. Natl. Acad. Sci. U.S.A.">
        <title>A Catalog of Tens of Thousands of Viruses from Human Metagenomes Reveals Hidden Associations with Chronic Diseases.</title>
        <authorList>
            <person name="Tisza M.J."/>
            <person name="Buck C.B."/>
        </authorList>
    </citation>
    <scope>NUCLEOTIDE SEQUENCE</scope>
    <source>
        <strain evidence="1">CtQmo6</strain>
    </source>
</reference>